<evidence type="ECO:0000256" key="1">
    <source>
        <dbReference type="ARBA" id="ARBA00023015"/>
    </source>
</evidence>
<dbReference type="SUPFAM" id="SSF46785">
    <property type="entry name" value="Winged helix' DNA-binding domain"/>
    <property type="match status" value="1"/>
</dbReference>
<dbReference type="PANTHER" id="PTHR30136:SF24">
    <property type="entry name" value="HTH-TYPE TRANSCRIPTIONAL REPRESSOR ALLR"/>
    <property type="match status" value="1"/>
</dbReference>
<dbReference type="AlphaFoldDB" id="A0A1G8A9E6"/>
<dbReference type="FunFam" id="1.10.10.10:FF:000056">
    <property type="entry name" value="IclR family transcriptional regulator"/>
    <property type="match status" value="1"/>
</dbReference>
<dbReference type="SUPFAM" id="SSF55781">
    <property type="entry name" value="GAF domain-like"/>
    <property type="match status" value="1"/>
</dbReference>
<keyword evidence="2" id="KW-0238">DNA-binding</keyword>
<dbReference type="InterPro" id="IPR029016">
    <property type="entry name" value="GAF-like_dom_sf"/>
</dbReference>
<dbReference type="InterPro" id="IPR036388">
    <property type="entry name" value="WH-like_DNA-bd_sf"/>
</dbReference>
<evidence type="ECO:0000256" key="2">
    <source>
        <dbReference type="ARBA" id="ARBA00023125"/>
    </source>
</evidence>
<dbReference type="Proteomes" id="UP000199163">
    <property type="component" value="Unassembled WGS sequence"/>
</dbReference>
<dbReference type="OrthoDB" id="9778379at2"/>
<dbReference type="EMBL" id="FNDK01000002">
    <property type="protein sequence ID" value="SDH17456.1"/>
    <property type="molecule type" value="Genomic_DNA"/>
</dbReference>
<dbReference type="InterPro" id="IPR036390">
    <property type="entry name" value="WH_DNA-bd_sf"/>
</dbReference>
<evidence type="ECO:0000256" key="5">
    <source>
        <dbReference type="ARBA" id="ARBA00070406"/>
    </source>
</evidence>
<dbReference type="GO" id="GO:0003677">
    <property type="term" value="F:DNA binding"/>
    <property type="evidence" value="ECO:0007669"/>
    <property type="project" value="UniProtKB-KW"/>
</dbReference>
<dbReference type="PROSITE" id="PS51077">
    <property type="entry name" value="HTH_ICLR"/>
    <property type="match status" value="1"/>
</dbReference>
<comment type="function">
    <text evidence="4">May be an activator protein for the gylABX operon.</text>
</comment>
<accession>A0A1G8A9E6</accession>
<feature type="domain" description="HTH iclR-type" evidence="6">
    <location>
        <begin position="10"/>
        <end position="72"/>
    </location>
</feature>
<dbReference type="InterPro" id="IPR005471">
    <property type="entry name" value="Tscrpt_reg_IclR_N"/>
</dbReference>
<organism evidence="8 9">
    <name type="scientific">Alteribacillus persepolensis</name>
    <dbReference type="NCBI Taxonomy" id="568899"/>
    <lineage>
        <taxon>Bacteria</taxon>
        <taxon>Bacillati</taxon>
        <taxon>Bacillota</taxon>
        <taxon>Bacilli</taxon>
        <taxon>Bacillales</taxon>
        <taxon>Bacillaceae</taxon>
        <taxon>Alteribacillus</taxon>
    </lineage>
</organism>
<dbReference type="Pfam" id="PF01614">
    <property type="entry name" value="IclR_C"/>
    <property type="match status" value="1"/>
</dbReference>
<dbReference type="InterPro" id="IPR014757">
    <property type="entry name" value="Tscrpt_reg_IclR_C"/>
</dbReference>
<evidence type="ECO:0000259" key="7">
    <source>
        <dbReference type="PROSITE" id="PS51078"/>
    </source>
</evidence>
<name>A0A1G8A9E6_9BACI</name>
<dbReference type="PANTHER" id="PTHR30136">
    <property type="entry name" value="HELIX-TURN-HELIX TRANSCRIPTIONAL REGULATOR, ICLR FAMILY"/>
    <property type="match status" value="1"/>
</dbReference>
<evidence type="ECO:0000259" key="6">
    <source>
        <dbReference type="PROSITE" id="PS51077"/>
    </source>
</evidence>
<dbReference type="GO" id="GO:0003700">
    <property type="term" value="F:DNA-binding transcription factor activity"/>
    <property type="evidence" value="ECO:0007669"/>
    <property type="project" value="TreeGrafter"/>
</dbReference>
<dbReference type="SMART" id="SM00346">
    <property type="entry name" value="HTH_ICLR"/>
    <property type="match status" value="1"/>
</dbReference>
<evidence type="ECO:0000313" key="8">
    <source>
        <dbReference type="EMBL" id="SDH17456.1"/>
    </source>
</evidence>
<keyword evidence="9" id="KW-1185">Reference proteome</keyword>
<dbReference type="Gene3D" id="3.30.450.40">
    <property type="match status" value="1"/>
</dbReference>
<dbReference type="PROSITE" id="PS51078">
    <property type="entry name" value="ICLR_ED"/>
    <property type="match status" value="1"/>
</dbReference>
<gene>
    <name evidence="8" type="ORF">SAMN05192534_10270</name>
</gene>
<feature type="domain" description="IclR-ED" evidence="7">
    <location>
        <begin position="73"/>
        <end position="256"/>
    </location>
</feature>
<dbReference type="InterPro" id="IPR050707">
    <property type="entry name" value="HTH_MetabolicPath_Reg"/>
</dbReference>
<evidence type="ECO:0000313" key="9">
    <source>
        <dbReference type="Proteomes" id="UP000199163"/>
    </source>
</evidence>
<dbReference type="Pfam" id="PF09339">
    <property type="entry name" value="HTH_IclR"/>
    <property type="match status" value="1"/>
</dbReference>
<keyword evidence="3" id="KW-0804">Transcription</keyword>
<dbReference type="STRING" id="568899.SAMN05192534_10270"/>
<dbReference type="RefSeq" id="WP_091271273.1">
    <property type="nucleotide sequence ID" value="NZ_FNDK01000002.1"/>
</dbReference>
<reference evidence="8 9" key="1">
    <citation type="submission" date="2016-10" db="EMBL/GenBank/DDBJ databases">
        <authorList>
            <person name="de Groot N.N."/>
        </authorList>
    </citation>
    <scope>NUCLEOTIDE SEQUENCE [LARGE SCALE GENOMIC DNA]</scope>
    <source>
        <strain evidence="8 9">DSM 21632</strain>
    </source>
</reference>
<protein>
    <recommendedName>
        <fullName evidence="5">Glycerol operon regulatory protein</fullName>
    </recommendedName>
</protein>
<proteinExistence type="predicted"/>
<sequence>MKKAPSKRKHTSLENALRALKSFSEEEPELGVSELAEKLGLALSTTHRLLATLAEEDFVVKNPATNKYTIGLSVLQLTNTVTEQIKIIKESYPILKQLTEDTGESSHVGILDGSQVIYLQKVDGIYPVKLDSYLGKRNPIHCTSSGQIILAFQPDHIVEEILQPPLPTYTPFTLTNKHDIYEKLKKARQMGVVTSDQEFRHNIYSIGAPIYKDSRHVVASINIAGPVKRILPHKKYCIEKVLRASKELSTIIQRRS</sequence>
<evidence type="ECO:0000256" key="4">
    <source>
        <dbReference type="ARBA" id="ARBA00058938"/>
    </source>
</evidence>
<keyword evidence="1" id="KW-0805">Transcription regulation</keyword>
<dbReference type="GO" id="GO:0045892">
    <property type="term" value="P:negative regulation of DNA-templated transcription"/>
    <property type="evidence" value="ECO:0007669"/>
    <property type="project" value="TreeGrafter"/>
</dbReference>
<dbReference type="Gene3D" id="1.10.10.10">
    <property type="entry name" value="Winged helix-like DNA-binding domain superfamily/Winged helix DNA-binding domain"/>
    <property type="match status" value="1"/>
</dbReference>
<evidence type="ECO:0000256" key="3">
    <source>
        <dbReference type="ARBA" id="ARBA00023163"/>
    </source>
</evidence>